<keyword evidence="4" id="KW-0283">Flagellar rotation</keyword>
<keyword evidence="8" id="KW-0808">Transferase</keyword>
<evidence type="ECO:0000313" key="8">
    <source>
        <dbReference type="EMBL" id="TLP37826.1"/>
    </source>
</evidence>
<feature type="domain" description="Response regulatory" evidence="7">
    <location>
        <begin position="8"/>
        <end position="123"/>
    </location>
</feature>
<dbReference type="InterPro" id="IPR011006">
    <property type="entry name" value="CheY-like_superfamily"/>
</dbReference>
<dbReference type="InterPro" id="IPR001789">
    <property type="entry name" value="Sig_transdc_resp-reg_receiver"/>
</dbReference>
<dbReference type="PANTHER" id="PTHR44591">
    <property type="entry name" value="STRESS RESPONSE REGULATOR PROTEIN 1"/>
    <property type="match status" value="1"/>
</dbReference>
<evidence type="ECO:0000256" key="5">
    <source>
        <dbReference type="PROSITE-ProRule" id="PRU00169"/>
    </source>
</evidence>
<evidence type="ECO:0000259" key="6">
    <source>
        <dbReference type="PROSITE" id="PS50109"/>
    </source>
</evidence>
<gene>
    <name evidence="8" type="ORF">FDK22_10995</name>
</gene>
<dbReference type="AlphaFoldDB" id="A0A5R8Y0D0"/>
<keyword evidence="8" id="KW-0418">Kinase</keyword>
<dbReference type="InterPro" id="IPR050595">
    <property type="entry name" value="Bact_response_regulator"/>
</dbReference>
<organism evidence="8 9">
    <name type="scientific">Arcobacter arenosus</name>
    <dbReference type="NCBI Taxonomy" id="2576037"/>
    <lineage>
        <taxon>Bacteria</taxon>
        <taxon>Pseudomonadati</taxon>
        <taxon>Campylobacterota</taxon>
        <taxon>Epsilonproteobacteria</taxon>
        <taxon>Campylobacterales</taxon>
        <taxon>Arcobacteraceae</taxon>
        <taxon>Arcobacter</taxon>
    </lineage>
</organism>
<keyword evidence="9" id="KW-1185">Reference proteome</keyword>
<dbReference type="InterPro" id="IPR036890">
    <property type="entry name" value="HATPase_C_sf"/>
</dbReference>
<dbReference type="PROSITE" id="PS50109">
    <property type="entry name" value="HIS_KIN"/>
    <property type="match status" value="1"/>
</dbReference>
<comment type="caution">
    <text evidence="8">The sequence shown here is derived from an EMBL/GenBank/DDBJ whole genome shotgun (WGS) entry which is preliminary data.</text>
</comment>
<name>A0A5R8Y0D0_9BACT</name>
<dbReference type="GO" id="GO:0006935">
    <property type="term" value="P:chemotaxis"/>
    <property type="evidence" value="ECO:0007669"/>
    <property type="project" value="UniProtKB-KW"/>
</dbReference>
<dbReference type="PANTHER" id="PTHR44591:SF3">
    <property type="entry name" value="RESPONSE REGULATORY DOMAIN-CONTAINING PROTEIN"/>
    <property type="match status" value="1"/>
</dbReference>
<dbReference type="Gene3D" id="3.30.565.10">
    <property type="entry name" value="Histidine kinase-like ATPase, C-terminal domain"/>
    <property type="match status" value="1"/>
</dbReference>
<dbReference type="PROSITE" id="PS50110">
    <property type="entry name" value="RESPONSE_REGULATORY"/>
    <property type="match status" value="1"/>
</dbReference>
<feature type="domain" description="Histidine kinase" evidence="6">
    <location>
        <begin position="172"/>
        <end position="382"/>
    </location>
</feature>
<evidence type="ECO:0000256" key="2">
    <source>
        <dbReference type="ARBA" id="ARBA00022500"/>
    </source>
</evidence>
<dbReference type="GO" id="GO:0000155">
    <property type="term" value="F:phosphorelay sensor kinase activity"/>
    <property type="evidence" value="ECO:0007669"/>
    <property type="project" value="InterPro"/>
</dbReference>
<dbReference type="Gene3D" id="3.40.50.2300">
    <property type="match status" value="1"/>
</dbReference>
<evidence type="ECO:0000256" key="1">
    <source>
        <dbReference type="ARBA" id="ARBA00001946"/>
    </source>
</evidence>
<sequence length="382" mass="44373">MKNDDLQTILIVDDDAKNLQIAMKILKDYKVLFAQSGKKALELLDKNPNIDLILLDVIMPVMNGYETCKEITNNEKYKNIPIIFSTVKDDEKDIIQGFELGAVDYIVKPFYPEVLLKRVQLHLKLSRTTKQLKILNNSLNEKVSEQIEEIRKKDEKILQQEKLKDMNDLVGLISNELKKPISNMKIYLQSMELISESNMNDVFAKSLNKVLSEINGVEEGLSDFSNLFQVDKKIAKHNLKVIIDSVLFKFRSEFDRQKIEIKFIGDNLIVVDMVEEDLKQIFSKLLLVSLNSFSKTTIDNKMINIEIKDDEEKISILYFDNSTYSNFENFKIYLDKNHLLKTKKFDINLYILKMIIEKSNGKLILEENKDGGVLFKVELLKR</sequence>
<comment type="cofactor">
    <cofactor evidence="1">
        <name>Mg(2+)</name>
        <dbReference type="ChEBI" id="CHEBI:18420"/>
    </cofactor>
</comment>
<dbReference type="SUPFAM" id="SSF52172">
    <property type="entry name" value="CheY-like"/>
    <property type="match status" value="1"/>
</dbReference>
<evidence type="ECO:0000313" key="9">
    <source>
        <dbReference type="Proteomes" id="UP000308901"/>
    </source>
</evidence>
<keyword evidence="3 5" id="KW-0597">Phosphoprotein</keyword>
<dbReference type="Pfam" id="PF00072">
    <property type="entry name" value="Response_reg"/>
    <property type="match status" value="1"/>
</dbReference>
<dbReference type="OrthoDB" id="9787818at2"/>
<dbReference type="EMBL" id="VANU01000004">
    <property type="protein sequence ID" value="TLP37826.1"/>
    <property type="molecule type" value="Genomic_DNA"/>
</dbReference>
<dbReference type="SUPFAM" id="SSF47384">
    <property type="entry name" value="Homodimeric domain of signal transducing histidine kinase"/>
    <property type="match status" value="1"/>
</dbReference>
<accession>A0A5R8Y0D0</accession>
<reference evidence="8 9" key="1">
    <citation type="submission" date="2019-05" db="EMBL/GenBank/DDBJ databases">
        <title>Arcobacter sp. nov., isolated from sea sediment.</title>
        <authorList>
            <person name="Kim W."/>
        </authorList>
    </citation>
    <scope>NUCLEOTIDE SEQUENCE [LARGE SCALE GENOMIC DNA]</scope>
    <source>
        <strain evidence="8 9">CAU 1517</strain>
    </source>
</reference>
<feature type="modified residue" description="4-aspartylphosphate" evidence="5">
    <location>
        <position position="56"/>
    </location>
</feature>
<evidence type="ECO:0000256" key="3">
    <source>
        <dbReference type="ARBA" id="ARBA00022553"/>
    </source>
</evidence>
<dbReference type="Proteomes" id="UP000308901">
    <property type="component" value="Unassembled WGS sequence"/>
</dbReference>
<evidence type="ECO:0000259" key="7">
    <source>
        <dbReference type="PROSITE" id="PS50110"/>
    </source>
</evidence>
<keyword evidence="2" id="KW-0145">Chemotaxis</keyword>
<dbReference type="GO" id="GO:0097588">
    <property type="term" value="P:archaeal or bacterial-type flagellum-dependent cell motility"/>
    <property type="evidence" value="ECO:0007669"/>
    <property type="project" value="UniProtKB-KW"/>
</dbReference>
<dbReference type="SUPFAM" id="SSF55874">
    <property type="entry name" value="ATPase domain of HSP90 chaperone/DNA topoisomerase II/histidine kinase"/>
    <property type="match status" value="1"/>
</dbReference>
<protein>
    <submittedName>
        <fullName evidence="8">Hybrid sensor histidine kinase/response regulator</fullName>
    </submittedName>
</protein>
<dbReference type="SMART" id="SM00448">
    <property type="entry name" value="REC"/>
    <property type="match status" value="1"/>
</dbReference>
<evidence type="ECO:0000256" key="4">
    <source>
        <dbReference type="ARBA" id="ARBA00022779"/>
    </source>
</evidence>
<dbReference type="InterPro" id="IPR036097">
    <property type="entry name" value="HisK_dim/P_sf"/>
</dbReference>
<dbReference type="InterPro" id="IPR005467">
    <property type="entry name" value="His_kinase_dom"/>
</dbReference>
<proteinExistence type="predicted"/>
<dbReference type="RefSeq" id="WP_138153006.1">
    <property type="nucleotide sequence ID" value="NZ_VANU01000004.1"/>
</dbReference>